<dbReference type="AlphaFoldDB" id="A0A8B7BXD8"/>
<reference evidence="4" key="1">
    <citation type="submission" date="2025-08" db="UniProtKB">
        <authorList>
            <consortium name="RefSeq"/>
        </authorList>
    </citation>
    <scope>IDENTIFICATION</scope>
    <source>
        <tissue evidence="4">Young leaves</tissue>
    </source>
</reference>
<keyword evidence="3" id="KW-1185">Reference proteome</keyword>
<proteinExistence type="predicted"/>
<dbReference type="KEGG" id="pda:103705415"/>
<organism evidence="3 4">
    <name type="scientific">Phoenix dactylifera</name>
    <name type="common">Date palm</name>
    <dbReference type="NCBI Taxonomy" id="42345"/>
    <lineage>
        <taxon>Eukaryota</taxon>
        <taxon>Viridiplantae</taxon>
        <taxon>Streptophyta</taxon>
        <taxon>Embryophyta</taxon>
        <taxon>Tracheophyta</taxon>
        <taxon>Spermatophyta</taxon>
        <taxon>Magnoliopsida</taxon>
        <taxon>Liliopsida</taxon>
        <taxon>Arecaceae</taxon>
        <taxon>Coryphoideae</taxon>
        <taxon>Phoeniceae</taxon>
        <taxon>Phoenix</taxon>
    </lineage>
</organism>
<accession>A0A8B7BXD8</accession>
<dbReference type="GeneID" id="103705415"/>
<evidence type="ECO:0000256" key="1">
    <source>
        <dbReference type="SAM" id="MobiDB-lite"/>
    </source>
</evidence>
<keyword evidence="2" id="KW-0812">Transmembrane</keyword>
<protein>
    <submittedName>
        <fullName evidence="4">Uncharacterized protein LOC103705415</fullName>
    </submittedName>
</protein>
<feature type="transmembrane region" description="Helical" evidence="2">
    <location>
        <begin position="6"/>
        <end position="26"/>
    </location>
</feature>
<gene>
    <name evidence="4" type="primary">LOC103705415</name>
</gene>
<name>A0A8B7BXD8_PHODC</name>
<feature type="region of interest" description="Disordered" evidence="1">
    <location>
        <begin position="45"/>
        <end position="69"/>
    </location>
</feature>
<keyword evidence="2" id="KW-1133">Transmembrane helix</keyword>
<dbReference type="RefSeq" id="XP_008787343.2">
    <property type="nucleotide sequence ID" value="XM_008789121.4"/>
</dbReference>
<feature type="compositionally biased region" description="Basic and acidic residues" evidence="1">
    <location>
        <begin position="59"/>
        <end position="69"/>
    </location>
</feature>
<sequence length="69" mass="7289">MGFVIVISLPLIIFAILLGFGCYFFGKTKGRQEARAGVGAQVYGVPQPPPGAIESSSPTHEKKEGPDNV</sequence>
<dbReference type="Proteomes" id="UP000228380">
    <property type="component" value="Unplaced"/>
</dbReference>
<keyword evidence="2" id="KW-0472">Membrane</keyword>
<evidence type="ECO:0000313" key="4">
    <source>
        <dbReference type="RefSeq" id="XP_008787343.2"/>
    </source>
</evidence>
<evidence type="ECO:0000256" key="2">
    <source>
        <dbReference type="SAM" id="Phobius"/>
    </source>
</evidence>
<dbReference type="OrthoDB" id="767900at2759"/>
<evidence type="ECO:0000313" key="3">
    <source>
        <dbReference type="Proteomes" id="UP000228380"/>
    </source>
</evidence>